<reference evidence="2 3" key="1">
    <citation type="submission" date="2020-08" db="EMBL/GenBank/DDBJ databases">
        <title>Genomic Encyclopedia of Type Strains, Phase IV (KMG-IV): sequencing the most valuable type-strain genomes for metagenomic binning, comparative biology and taxonomic classification.</title>
        <authorList>
            <person name="Goeker M."/>
        </authorList>
    </citation>
    <scope>NUCLEOTIDE SEQUENCE [LARGE SCALE GENOMIC DNA]</scope>
    <source>
        <strain evidence="2 3">DSM 29854</strain>
    </source>
</reference>
<evidence type="ECO:0000313" key="3">
    <source>
        <dbReference type="Proteomes" id="UP000563094"/>
    </source>
</evidence>
<feature type="chain" id="PRO_5032323395" evidence="1">
    <location>
        <begin position="24"/>
        <end position="213"/>
    </location>
</feature>
<organism evidence="2 3">
    <name type="scientific">Rufibacter quisquiliarum</name>
    <dbReference type="NCBI Taxonomy" id="1549639"/>
    <lineage>
        <taxon>Bacteria</taxon>
        <taxon>Pseudomonadati</taxon>
        <taxon>Bacteroidota</taxon>
        <taxon>Cytophagia</taxon>
        <taxon>Cytophagales</taxon>
        <taxon>Hymenobacteraceae</taxon>
        <taxon>Rufibacter</taxon>
    </lineage>
</organism>
<dbReference type="RefSeq" id="WP_182511396.1">
    <property type="nucleotide sequence ID" value="NZ_JACJIQ010000001.1"/>
</dbReference>
<proteinExistence type="predicted"/>
<sequence length="213" mass="24938">MKKLRILGLSLALMAGLQTVGWAQETKTESEVEQDLKRLREWVRLQSDKVATTTRAEWPSVKSDFARHADKIESGFQQLSENSKREYLELKAKFQELESKPFYDEIPLQAEEVRLREKELLGNFSNIQSIKPAQMREAYITFMQNVRAKRQSWIPRDWDYAEYILQNLAKRKEAVEANLTTLDEIKIRTLIGEFHTLRSGQEFKEKQKAKSKG</sequence>
<comment type="caution">
    <text evidence="2">The sequence shown here is derived from an EMBL/GenBank/DDBJ whole genome shotgun (WGS) entry which is preliminary data.</text>
</comment>
<protein>
    <submittedName>
        <fullName evidence="2">Uncharacterized protein</fullName>
    </submittedName>
</protein>
<feature type="signal peptide" evidence="1">
    <location>
        <begin position="1"/>
        <end position="23"/>
    </location>
</feature>
<dbReference type="AlphaFoldDB" id="A0A839GDY4"/>
<dbReference type="Proteomes" id="UP000563094">
    <property type="component" value="Unassembled WGS sequence"/>
</dbReference>
<name>A0A839GDY4_9BACT</name>
<keyword evidence="1" id="KW-0732">Signal</keyword>
<accession>A0A839GDY4</accession>
<keyword evidence="3" id="KW-1185">Reference proteome</keyword>
<gene>
    <name evidence="2" type="ORF">FHS90_000440</name>
</gene>
<evidence type="ECO:0000256" key="1">
    <source>
        <dbReference type="SAM" id="SignalP"/>
    </source>
</evidence>
<dbReference type="EMBL" id="JACJIQ010000001">
    <property type="protein sequence ID" value="MBA9075743.1"/>
    <property type="molecule type" value="Genomic_DNA"/>
</dbReference>
<evidence type="ECO:0000313" key="2">
    <source>
        <dbReference type="EMBL" id="MBA9075743.1"/>
    </source>
</evidence>